<dbReference type="GO" id="GO:0004364">
    <property type="term" value="F:glutathione transferase activity"/>
    <property type="evidence" value="ECO:0007669"/>
    <property type="project" value="TreeGrafter"/>
</dbReference>
<gene>
    <name evidence="6" type="ORF">SINC0208_LOCUS3150</name>
</gene>
<keyword evidence="2 5" id="KW-0812">Transmembrane</keyword>
<proteinExistence type="predicted"/>
<keyword evidence="4 5" id="KW-0472">Membrane</keyword>
<dbReference type="PANTHER" id="PTHR10250">
    <property type="entry name" value="MICROSOMAL GLUTATHIONE S-TRANSFERASE"/>
    <property type="match status" value="1"/>
</dbReference>
<evidence type="ECO:0000313" key="6">
    <source>
        <dbReference type="EMBL" id="CAE0322566.1"/>
    </source>
</evidence>
<dbReference type="GO" id="GO:0016020">
    <property type="term" value="C:membrane"/>
    <property type="evidence" value="ECO:0007669"/>
    <property type="project" value="UniProtKB-SubCell"/>
</dbReference>
<name>A0A7S3IH34_9SPIT</name>
<feature type="transmembrane region" description="Helical" evidence="5">
    <location>
        <begin position="148"/>
        <end position="170"/>
    </location>
</feature>
<protein>
    <recommendedName>
        <fullName evidence="7">MAPEG family protein</fullName>
    </recommendedName>
</protein>
<keyword evidence="3 5" id="KW-1133">Transmembrane helix</keyword>
<evidence type="ECO:0008006" key="7">
    <source>
        <dbReference type="Google" id="ProtNLM"/>
    </source>
</evidence>
<dbReference type="PANTHER" id="PTHR10250:SF26">
    <property type="entry name" value="GLUTATHIONE S-TRANSFERASE 3, MITOCHONDRIAL"/>
    <property type="match status" value="1"/>
</dbReference>
<dbReference type="GO" id="GO:0005783">
    <property type="term" value="C:endoplasmic reticulum"/>
    <property type="evidence" value="ECO:0007669"/>
    <property type="project" value="TreeGrafter"/>
</dbReference>
<dbReference type="Pfam" id="PF01124">
    <property type="entry name" value="MAPEG"/>
    <property type="match status" value="1"/>
</dbReference>
<dbReference type="SUPFAM" id="SSF161084">
    <property type="entry name" value="MAPEG domain-like"/>
    <property type="match status" value="1"/>
</dbReference>
<feature type="transmembrane region" description="Helical" evidence="5">
    <location>
        <begin position="104"/>
        <end position="128"/>
    </location>
</feature>
<evidence type="ECO:0000256" key="1">
    <source>
        <dbReference type="ARBA" id="ARBA00004141"/>
    </source>
</evidence>
<dbReference type="EMBL" id="HBIH01007724">
    <property type="protein sequence ID" value="CAE0322566.1"/>
    <property type="molecule type" value="Transcribed_RNA"/>
</dbReference>
<evidence type="ECO:0000256" key="3">
    <source>
        <dbReference type="ARBA" id="ARBA00022989"/>
    </source>
</evidence>
<reference evidence="6" key="1">
    <citation type="submission" date="2021-01" db="EMBL/GenBank/DDBJ databases">
        <authorList>
            <person name="Corre E."/>
            <person name="Pelletier E."/>
            <person name="Niang G."/>
            <person name="Scheremetjew M."/>
            <person name="Finn R."/>
            <person name="Kale V."/>
            <person name="Holt S."/>
            <person name="Cochrane G."/>
            <person name="Meng A."/>
            <person name="Brown T."/>
            <person name="Cohen L."/>
        </authorList>
    </citation>
    <scope>NUCLEOTIDE SEQUENCE</scope>
    <source>
        <strain evidence="6">S3</strain>
    </source>
</reference>
<dbReference type="AlphaFoldDB" id="A0A7S3IH34"/>
<sequence length="175" mass="19562">MINVAFPPEYGWVLIASVTAAFQTLFVGFVAGGSRKATFNPEFMENEFGKIHRDAFGPESAPDKEGYPDHGQGRYALALPYKAWYEFNLRQRCHGNVLESISQLVLYSLIAGIKFPLTSAVITLIYILARIVFVMGYLSDPKYRLRGFAPSMACMTTLMVLAFVSLFQILGDKKD</sequence>
<dbReference type="GO" id="GO:0006691">
    <property type="term" value="P:leukotriene metabolic process"/>
    <property type="evidence" value="ECO:0007669"/>
    <property type="project" value="UniProtKB-ARBA"/>
</dbReference>
<dbReference type="Gene3D" id="1.20.120.550">
    <property type="entry name" value="Membrane associated eicosanoid/glutathione metabolism-like domain"/>
    <property type="match status" value="1"/>
</dbReference>
<dbReference type="InterPro" id="IPR001129">
    <property type="entry name" value="Membr-assoc_MAPEG"/>
</dbReference>
<organism evidence="6">
    <name type="scientific">Strombidium inclinatum</name>
    <dbReference type="NCBI Taxonomy" id="197538"/>
    <lineage>
        <taxon>Eukaryota</taxon>
        <taxon>Sar</taxon>
        <taxon>Alveolata</taxon>
        <taxon>Ciliophora</taxon>
        <taxon>Intramacronucleata</taxon>
        <taxon>Spirotrichea</taxon>
        <taxon>Oligotrichia</taxon>
        <taxon>Strombidiidae</taxon>
        <taxon>Strombidium</taxon>
    </lineage>
</organism>
<evidence type="ECO:0000256" key="2">
    <source>
        <dbReference type="ARBA" id="ARBA00022692"/>
    </source>
</evidence>
<dbReference type="GO" id="GO:0004602">
    <property type="term" value="F:glutathione peroxidase activity"/>
    <property type="evidence" value="ECO:0007669"/>
    <property type="project" value="TreeGrafter"/>
</dbReference>
<feature type="transmembrane region" description="Helical" evidence="5">
    <location>
        <begin position="12"/>
        <end position="31"/>
    </location>
</feature>
<comment type="subcellular location">
    <subcellularLocation>
        <location evidence="1">Membrane</location>
        <topology evidence="1">Multi-pass membrane protein</topology>
    </subcellularLocation>
</comment>
<dbReference type="InterPro" id="IPR050997">
    <property type="entry name" value="MAPEG"/>
</dbReference>
<dbReference type="GO" id="GO:0005635">
    <property type="term" value="C:nuclear envelope"/>
    <property type="evidence" value="ECO:0007669"/>
    <property type="project" value="TreeGrafter"/>
</dbReference>
<evidence type="ECO:0000256" key="4">
    <source>
        <dbReference type="ARBA" id="ARBA00023136"/>
    </source>
</evidence>
<evidence type="ECO:0000256" key="5">
    <source>
        <dbReference type="SAM" id="Phobius"/>
    </source>
</evidence>
<dbReference type="InterPro" id="IPR023352">
    <property type="entry name" value="MAPEG-like_dom_sf"/>
</dbReference>
<accession>A0A7S3IH34</accession>